<feature type="transmembrane region" description="Helical" evidence="8">
    <location>
        <begin position="175"/>
        <end position="197"/>
    </location>
</feature>
<protein>
    <recommendedName>
        <fullName evidence="2">histidine kinase</fullName>
        <ecNumber evidence="2">2.7.13.3</ecNumber>
    </recommendedName>
</protein>
<dbReference type="InterPro" id="IPR003594">
    <property type="entry name" value="HATPase_dom"/>
</dbReference>
<dbReference type="SMART" id="SM00387">
    <property type="entry name" value="HATPase_c"/>
    <property type="match status" value="1"/>
</dbReference>
<dbReference type="InterPro" id="IPR003661">
    <property type="entry name" value="HisK_dim/P_dom"/>
</dbReference>
<dbReference type="PANTHER" id="PTHR43711">
    <property type="entry name" value="TWO-COMPONENT HISTIDINE KINASE"/>
    <property type="match status" value="1"/>
</dbReference>
<sequence>MNTDLIGIINLLSGILQISIGALAYFSDRESKIKKYYFLSAFFLGAWSLSLFFYSNPFLFDSTIWLKIVYTFAYAMTLGLILFAKVYPKEDSKRFRYFFWIIFLLMSIELYFLWFTKSIVIDTQYLPSQFNSLATMGRHYILYAIPELITAIYIVSYYIKQSKTLIGIEKRQVQYYFVGGIIMLLPVILFDFVLPILFNNTTYYKYSTVGNTIWTLLVGYSILKTRFLDIRVVIGSLFVTFTKAFLVTLSFGTVLIFAYITELKLNGSGILKIFLLSIPLGILLTKLFSEIENFFTKSFIYINYHPIKTLQEYNRLIAKSLKLSDLLINLAQTLKSSFKSKFIISIILDKERKPVSKVHISNPNLTIEEISKALEIWYGLNSNRVIIYSELLKTKRAGKRMLDDKRNSILTFMKENDIEIMFPIEQGMEYTGVILIGSKEDMSSYTITDIKFLESIIQSTQIALERAFLYKDVEDFSNKLQQKVNEQTQELQIKVKQLEEARRKEADMIDIMGHELRTPATVVKLNVELLERNISKGDISLNKYIERVKEAIDNEIKLINTLLTSAKLEGNKIVINKEEIDIKDEIEMSLHAHEHKAQEKGLDILNKVDIHTPSIYADKARTVEILNNLISNAVKYTQKGSVTIESRFNKDFVTISVIDTGQGIPKDEIARLGKKFHRVENYIDPTQDKKLEIVRPGGTGLGLFVTFGLVEKMGGDIWVESEVDKGSNFTFSLPRYNGEENMTLHTPKSMFERLGLKK</sequence>
<evidence type="ECO:0000256" key="6">
    <source>
        <dbReference type="ARBA" id="ARBA00023012"/>
    </source>
</evidence>
<dbReference type="Proteomes" id="UP000177434">
    <property type="component" value="Unassembled WGS sequence"/>
</dbReference>
<proteinExistence type="predicted"/>
<dbReference type="Gene3D" id="1.10.287.130">
    <property type="match status" value="1"/>
</dbReference>
<comment type="caution">
    <text evidence="10">The sequence shown here is derived from an EMBL/GenBank/DDBJ whole genome shotgun (WGS) entry which is preliminary data.</text>
</comment>
<dbReference type="InterPro" id="IPR004358">
    <property type="entry name" value="Sig_transdc_His_kin-like_C"/>
</dbReference>
<feature type="transmembrane region" description="Helical" evidence="8">
    <location>
        <begin position="6"/>
        <end position="26"/>
    </location>
</feature>
<feature type="transmembrane region" description="Helical" evidence="8">
    <location>
        <begin position="270"/>
        <end position="288"/>
    </location>
</feature>
<evidence type="ECO:0000256" key="3">
    <source>
        <dbReference type="ARBA" id="ARBA00022553"/>
    </source>
</evidence>
<evidence type="ECO:0000256" key="1">
    <source>
        <dbReference type="ARBA" id="ARBA00000085"/>
    </source>
</evidence>
<evidence type="ECO:0000256" key="7">
    <source>
        <dbReference type="SAM" id="Coils"/>
    </source>
</evidence>
<feature type="transmembrane region" description="Helical" evidence="8">
    <location>
        <begin position="235"/>
        <end position="258"/>
    </location>
</feature>
<feature type="coiled-coil region" evidence="7">
    <location>
        <begin position="477"/>
        <end position="508"/>
    </location>
</feature>
<keyword evidence="8" id="KW-0472">Membrane</keyword>
<dbReference type="PANTHER" id="PTHR43711:SF1">
    <property type="entry name" value="HISTIDINE KINASE 1"/>
    <property type="match status" value="1"/>
</dbReference>
<keyword evidence="8" id="KW-1133">Transmembrane helix</keyword>
<organism evidence="10 11">
    <name type="scientific">candidate division WS6 bacterium RIFOXYB1_FULL_33_14</name>
    <dbReference type="NCBI Taxonomy" id="1817896"/>
    <lineage>
        <taxon>Bacteria</taxon>
        <taxon>Candidatus Dojkabacteria</taxon>
    </lineage>
</organism>
<feature type="domain" description="Histidine kinase" evidence="9">
    <location>
        <begin position="511"/>
        <end position="737"/>
    </location>
</feature>
<keyword evidence="8" id="KW-0812">Transmembrane</keyword>
<keyword evidence="6" id="KW-0902">Two-component regulatory system</keyword>
<dbReference type="Gene3D" id="3.30.450.40">
    <property type="match status" value="1"/>
</dbReference>
<feature type="transmembrane region" description="Helical" evidence="8">
    <location>
        <begin position="97"/>
        <end position="120"/>
    </location>
</feature>
<accession>A0A1F4UG06</accession>
<evidence type="ECO:0000256" key="4">
    <source>
        <dbReference type="ARBA" id="ARBA00022679"/>
    </source>
</evidence>
<keyword evidence="4" id="KW-0808">Transferase</keyword>
<evidence type="ECO:0000256" key="2">
    <source>
        <dbReference type="ARBA" id="ARBA00012438"/>
    </source>
</evidence>
<dbReference type="SUPFAM" id="SSF55874">
    <property type="entry name" value="ATPase domain of HSP90 chaperone/DNA topoisomerase II/histidine kinase"/>
    <property type="match status" value="1"/>
</dbReference>
<dbReference type="EMBL" id="MEUN01000103">
    <property type="protein sequence ID" value="OGC43905.1"/>
    <property type="molecule type" value="Genomic_DNA"/>
</dbReference>
<evidence type="ECO:0000256" key="8">
    <source>
        <dbReference type="SAM" id="Phobius"/>
    </source>
</evidence>
<dbReference type="InterPro" id="IPR036097">
    <property type="entry name" value="HisK_dim/P_sf"/>
</dbReference>
<dbReference type="InterPro" id="IPR005467">
    <property type="entry name" value="His_kinase_dom"/>
</dbReference>
<reference evidence="10 11" key="1">
    <citation type="journal article" date="2016" name="Nat. Commun.">
        <title>Thousands of microbial genomes shed light on interconnected biogeochemical processes in an aquifer system.</title>
        <authorList>
            <person name="Anantharaman K."/>
            <person name="Brown C.T."/>
            <person name="Hug L.A."/>
            <person name="Sharon I."/>
            <person name="Castelle C.J."/>
            <person name="Probst A.J."/>
            <person name="Thomas B.C."/>
            <person name="Singh A."/>
            <person name="Wilkins M.J."/>
            <person name="Karaoz U."/>
            <person name="Brodie E.L."/>
            <person name="Williams K.H."/>
            <person name="Hubbard S.S."/>
            <person name="Banfield J.F."/>
        </authorList>
    </citation>
    <scope>NUCLEOTIDE SEQUENCE [LARGE SCALE GENOMIC DNA]</scope>
</reference>
<dbReference type="Gene3D" id="3.30.565.10">
    <property type="entry name" value="Histidine kinase-like ATPase, C-terminal domain"/>
    <property type="match status" value="1"/>
</dbReference>
<name>A0A1F4UG06_9BACT</name>
<keyword evidence="3" id="KW-0597">Phosphoprotein</keyword>
<keyword evidence="5" id="KW-0418">Kinase</keyword>
<evidence type="ECO:0000313" key="11">
    <source>
        <dbReference type="Proteomes" id="UP000177434"/>
    </source>
</evidence>
<evidence type="ECO:0000313" key="10">
    <source>
        <dbReference type="EMBL" id="OGC43905.1"/>
    </source>
</evidence>
<feature type="transmembrane region" description="Helical" evidence="8">
    <location>
        <begin position="64"/>
        <end position="85"/>
    </location>
</feature>
<dbReference type="SMART" id="SM00388">
    <property type="entry name" value="HisKA"/>
    <property type="match status" value="1"/>
</dbReference>
<evidence type="ECO:0000256" key="5">
    <source>
        <dbReference type="ARBA" id="ARBA00022777"/>
    </source>
</evidence>
<evidence type="ECO:0000259" key="9">
    <source>
        <dbReference type="PROSITE" id="PS50109"/>
    </source>
</evidence>
<dbReference type="InterPro" id="IPR036890">
    <property type="entry name" value="HATPase_C_sf"/>
</dbReference>
<dbReference type="GO" id="GO:0000155">
    <property type="term" value="F:phosphorelay sensor kinase activity"/>
    <property type="evidence" value="ECO:0007669"/>
    <property type="project" value="InterPro"/>
</dbReference>
<dbReference type="InterPro" id="IPR029016">
    <property type="entry name" value="GAF-like_dom_sf"/>
</dbReference>
<feature type="transmembrane region" description="Helical" evidence="8">
    <location>
        <begin position="38"/>
        <end position="58"/>
    </location>
</feature>
<dbReference type="PROSITE" id="PS50109">
    <property type="entry name" value="HIS_KIN"/>
    <property type="match status" value="1"/>
</dbReference>
<dbReference type="Pfam" id="PF02518">
    <property type="entry name" value="HATPase_c"/>
    <property type="match status" value="1"/>
</dbReference>
<keyword evidence="7" id="KW-0175">Coiled coil</keyword>
<dbReference type="Pfam" id="PF00512">
    <property type="entry name" value="HisKA"/>
    <property type="match status" value="1"/>
</dbReference>
<feature type="transmembrane region" description="Helical" evidence="8">
    <location>
        <begin position="140"/>
        <end position="159"/>
    </location>
</feature>
<dbReference type="EC" id="2.7.13.3" evidence="2"/>
<dbReference type="CDD" id="cd00082">
    <property type="entry name" value="HisKA"/>
    <property type="match status" value="1"/>
</dbReference>
<dbReference type="SUPFAM" id="SSF55781">
    <property type="entry name" value="GAF domain-like"/>
    <property type="match status" value="1"/>
</dbReference>
<comment type="catalytic activity">
    <reaction evidence="1">
        <text>ATP + protein L-histidine = ADP + protein N-phospho-L-histidine.</text>
        <dbReference type="EC" id="2.7.13.3"/>
    </reaction>
</comment>
<dbReference type="PRINTS" id="PR00344">
    <property type="entry name" value="BCTRLSENSOR"/>
</dbReference>
<dbReference type="InterPro" id="IPR050736">
    <property type="entry name" value="Sensor_HK_Regulatory"/>
</dbReference>
<dbReference type="AlphaFoldDB" id="A0A1F4UG06"/>
<dbReference type="SUPFAM" id="SSF47384">
    <property type="entry name" value="Homodimeric domain of signal transducing histidine kinase"/>
    <property type="match status" value="1"/>
</dbReference>
<gene>
    <name evidence="10" type="ORF">A2400_02430</name>
</gene>